<comment type="caution">
    <text evidence="4">The sequence shown here is derived from an EMBL/GenBank/DDBJ whole genome shotgun (WGS) entry which is preliminary data.</text>
</comment>
<dbReference type="EMBL" id="DXEL01000011">
    <property type="protein sequence ID" value="HIX73656.1"/>
    <property type="molecule type" value="Genomic_DNA"/>
</dbReference>
<dbReference type="InterPro" id="IPR027385">
    <property type="entry name" value="Beta-barrel_OMP"/>
</dbReference>
<sequence length="190" mass="20597">MKKLNLVLMALIMASGIAFAQQGESAVSVNLGYGSGSFHKAFKVGAEYKYNITDAIRIAPGFDYFFKSDGIGLWSANVNGHYLFDIKGAEGLKIYPLFGFTLLGTTGSADAGDYNPGDYLPDGYGDLFDEIYDDALEEAGGGNETRFGCNLGAGIQYPIAESIDLGFEIKYQFVKDFDQIVFGINAAYKF</sequence>
<reference evidence="4" key="1">
    <citation type="journal article" date="2021" name="PeerJ">
        <title>Extensive microbial diversity within the chicken gut microbiome revealed by metagenomics and culture.</title>
        <authorList>
            <person name="Gilroy R."/>
            <person name="Ravi A."/>
            <person name="Getino M."/>
            <person name="Pursley I."/>
            <person name="Horton D.L."/>
            <person name="Alikhan N.F."/>
            <person name="Baker D."/>
            <person name="Gharbi K."/>
            <person name="Hall N."/>
            <person name="Watson M."/>
            <person name="Adriaenssens E.M."/>
            <person name="Foster-Nyarko E."/>
            <person name="Jarju S."/>
            <person name="Secka A."/>
            <person name="Antonio M."/>
            <person name="Oren A."/>
            <person name="Chaudhuri R.R."/>
            <person name="La Ragione R."/>
            <person name="Hildebrand F."/>
            <person name="Pallen M.J."/>
        </authorList>
    </citation>
    <scope>NUCLEOTIDE SEQUENCE</scope>
    <source>
        <strain evidence="4">ChiGjej6B6-14162</strain>
    </source>
</reference>
<dbReference type="SUPFAM" id="SSF56925">
    <property type="entry name" value="OMPA-like"/>
    <property type="match status" value="1"/>
</dbReference>
<proteinExistence type="predicted"/>
<evidence type="ECO:0000259" key="3">
    <source>
        <dbReference type="Pfam" id="PF13505"/>
    </source>
</evidence>
<dbReference type="Proteomes" id="UP000886740">
    <property type="component" value="Unassembled WGS sequence"/>
</dbReference>
<dbReference type="AlphaFoldDB" id="A0A9D1X6V9"/>
<evidence type="ECO:0000256" key="2">
    <source>
        <dbReference type="SAM" id="SignalP"/>
    </source>
</evidence>
<feature type="signal peptide" evidence="2">
    <location>
        <begin position="1"/>
        <end position="20"/>
    </location>
</feature>
<keyword evidence="1 2" id="KW-0732">Signal</keyword>
<accession>A0A9D1X6V9</accession>
<dbReference type="Pfam" id="PF13505">
    <property type="entry name" value="OMP_b-brl"/>
    <property type="match status" value="1"/>
</dbReference>
<evidence type="ECO:0000313" key="5">
    <source>
        <dbReference type="Proteomes" id="UP000886740"/>
    </source>
</evidence>
<protein>
    <submittedName>
        <fullName evidence="4">Porin family protein</fullName>
    </submittedName>
</protein>
<dbReference type="Gene3D" id="2.40.160.20">
    <property type="match status" value="1"/>
</dbReference>
<evidence type="ECO:0000256" key="1">
    <source>
        <dbReference type="ARBA" id="ARBA00022729"/>
    </source>
</evidence>
<evidence type="ECO:0000313" key="4">
    <source>
        <dbReference type="EMBL" id="HIX73656.1"/>
    </source>
</evidence>
<dbReference type="InterPro" id="IPR011250">
    <property type="entry name" value="OMP/PagP_B-barrel"/>
</dbReference>
<reference evidence="4" key="2">
    <citation type="submission" date="2021-04" db="EMBL/GenBank/DDBJ databases">
        <authorList>
            <person name="Gilroy R."/>
        </authorList>
    </citation>
    <scope>NUCLEOTIDE SEQUENCE</scope>
    <source>
        <strain evidence="4">ChiGjej6B6-14162</strain>
    </source>
</reference>
<feature type="chain" id="PRO_5039439457" evidence="2">
    <location>
        <begin position="21"/>
        <end position="190"/>
    </location>
</feature>
<feature type="domain" description="Outer membrane protein beta-barrel" evidence="3">
    <location>
        <begin position="7"/>
        <end position="190"/>
    </location>
</feature>
<gene>
    <name evidence="4" type="ORF">H9977_01170</name>
</gene>
<name>A0A9D1X6V9_9BACT</name>
<organism evidence="4 5">
    <name type="scientific">Candidatus Parabacteroides intestinipullorum</name>
    <dbReference type="NCBI Taxonomy" id="2838723"/>
    <lineage>
        <taxon>Bacteria</taxon>
        <taxon>Pseudomonadati</taxon>
        <taxon>Bacteroidota</taxon>
        <taxon>Bacteroidia</taxon>
        <taxon>Bacteroidales</taxon>
        <taxon>Tannerellaceae</taxon>
        <taxon>Parabacteroides</taxon>
    </lineage>
</organism>